<dbReference type="PANTHER" id="PTHR46408">
    <property type="entry name" value="BASIC LEUCINE ZIPPER 63"/>
    <property type="match status" value="1"/>
</dbReference>
<dbReference type="SMART" id="SM00338">
    <property type="entry name" value="BRLZ"/>
    <property type="match status" value="1"/>
</dbReference>
<keyword evidence="6" id="KW-0539">Nucleus</keyword>
<dbReference type="PROSITE" id="PS00036">
    <property type="entry name" value="BZIP_BASIC"/>
    <property type="match status" value="1"/>
</dbReference>
<dbReference type="Gene3D" id="1.20.5.170">
    <property type="match status" value="1"/>
</dbReference>
<reference evidence="9 10" key="1">
    <citation type="submission" date="2021-02" db="EMBL/GenBank/DDBJ databases">
        <title>Plant Genome Project.</title>
        <authorList>
            <person name="Zhang R.-G."/>
        </authorList>
    </citation>
    <scope>NUCLEOTIDE SEQUENCE [LARGE SCALE GENOMIC DNA]</scope>
    <source>
        <tissue evidence="9">Leaves</tissue>
    </source>
</reference>
<dbReference type="SUPFAM" id="SSF57959">
    <property type="entry name" value="Leucine zipper domain"/>
    <property type="match status" value="1"/>
</dbReference>
<comment type="similarity">
    <text evidence="2">Belongs to the bZIP family.</text>
</comment>
<sequence>MEKKPSTASTTESKRCSNNNNNNTGGSDGRDDMKRSPSELDFQEYLKKTFPPQIDDDLFADDSSDLSFIFKNRAFMQDMMMMNGFSSNYDEGLTDSLVLSQNPDAKRPKIAAAATTTTIDSQSSICAGSPTWGNCKPKSKRSGARRGTSGSSPDQSDDDYDDDVDIEVGLCDQSSDPIDLKRIRRMVSNRESARRSRKRKQAHMAELESLVRNTLILVRNLPHLIHRLDSMMKIKVERLNGENTSLHKQFTAATQQYRNADTHYRVLKSDVEALRAKVKLAEDVVARGSLTCGLNQLLQNHLTTPQPINTHNNNNHHVRQLANVSPTVTVHGDHHAAANSYSVISTVSGQNSSLGLGNSDINNANSNGVISDAVSCASDMWPQ</sequence>
<name>A0ABQ8IBX2_9ROSI</name>
<evidence type="ECO:0000313" key="10">
    <source>
        <dbReference type="Proteomes" id="UP000827721"/>
    </source>
</evidence>
<evidence type="ECO:0000256" key="4">
    <source>
        <dbReference type="ARBA" id="ARBA00023125"/>
    </source>
</evidence>
<evidence type="ECO:0000256" key="2">
    <source>
        <dbReference type="ARBA" id="ARBA00007163"/>
    </source>
</evidence>
<keyword evidence="10" id="KW-1185">Reference proteome</keyword>
<dbReference type="EMBL" id="JAFEMO010000003">
    <property type="protein sequence ID" value="KAH7573944.1"/>
    <property type="molecule type" value="Genomic_DNA"/>
</dbReference>
<feature type="compositionally biased region" description="Low complexity" evidence="7">
    <location>
        <begin position="145"/>
        <end position="154"/>
    </location>
</feature>
<dbReference type="CDD" id="cd14702">
    <property type="entry name" value="bZIP_plant_GBF1"/>
    <property type="match status" value="1"/>
</dbReference>
<protein>
    <recommendedName>
        <fullName evidence="8">BZIP domain-containing protein</fullName>
    </recommendedName>
</protein>
<keyword evidence="3" id="KW-0805">Transcription regulation</keyword>
<dbReference type="Proteomes" id="UP000827721">
    <property type="component" value="Unassembled WGS sequence"/>
</dbReference>
<feature type="region of interest" description="Disordered" evidence="7">
    <location>
        <begin position="119"/>
        <end position="163"/>
    </location>
</feature>
<dbReference type="InterPro" id="IPR046347">
    <property type="entry name" value="bZIP_sf"/>
</dbReference>
<feature type="region of interest" description="Disordered" evidence="7">
    <location>
        <begin position="1"/>
        <end position="39"/>
    </location>
</feature>
<evidence type="ECO:0000256" key="6">
    <source>
        <dbReference type="ARBA" id="ARBA00023242"/>
    </source>
</evidence>
<comment type="caution">
    <text evidence="9">The sequence shown here is derived from an EMBL/GenBank/DDBJ whole genome shotgun (WGS) entry which is preliminary data.</text>
</comment>
<dbReference type="PANTHER" id="PTHR46408:SF8">
    <property type="entry name" value="BASIC LEUCINE ZIPPER 9"/>
    <property type="match status" value="1"/>
</dbReference>
<feature type="compositionally biased region" description="Basic and acidic residues" evidence="7">
    <location>
        <begin position="28"/>
        <end position="38"/>
    </location>
</feature>
<evidence type="ECO:0000256" key="7">
    <source>
        <dbReference type="SAM" id="MobiDB-lite"/>
    </source>
</evidence>
<evidence type="ECO:0000256" key="5">
    <source>
        <dbReference type="ARBA" id="ARBA00023163"/>
    </source>
</evidence>
<dbReference type="Pfam" id="PF00170">
    <property type="entry name" value="bZIP_1"/>
    <property type="match status" value="1"/>
</dbReference>
<keyword evidence="4" id="KW-0238">DNA-binding</keyword>
<accession>A0ABQ8IBX2</accession>
<comment type="subcellular location">
    <subcellularLocation>
        <location evidence="1">Nucleus</location>
    </subcellularLocation>
</comment>
<organism evidence="9 10">
    <name type="scientific">Xanthoceras sorbifolium</name>
    <dbReference type="NCBI Taxonomy" id="99658"/>
    <lineage>
        <taxon>Eukaryota</taxon>
        <taxon>Viridiplantae</taxon>
        <taxon>Streptophyta</taxon>
        <taxon>Embryophyta</taxon>
        <taxon>Tracheophyta</taxon>
        <taxon>Spermatophyta</taxon>
        <taxon>Magnoliopsida</taxon>
        <taxon>eudicotyledons</taxon>
        <taxon>Gunneridae</taxon>
        <taxon>Pentapetalae</taxon>
        <taxon>rosids</taxon>
        <taxon>malvids</taxon>
        <taxon>Sapindales</taxon>
        <taxon>Sapindaceae</taxon>
        <taxon>Xanthoceroideae</taxon>
        <taxon>Xanthoceras</taxon>
    </lineage>
</organism>
<gene>
    <name evidence="9" type="ORF">JRO89_XS03G0230200</name>
</gene>
<evidence type="ECO:0000256" key="1">
    <source>
        <dbReference type="ARBA" id="ARBA00004123"/>
    </source>
</evidence>
<proteinExistence type="inferred from homology"/>
<feature type="domain" description="BZIP" evidence="8">
    <location>
        <begin position="179"/>
        <end position="211"/>
    </location>
</feature>
<dbReference type="PROSITE" id="PS50217">
    <property type="entry name" value="BZIP"/>
    <property type="match status" value="1"/>
</dbReference>
<keyword evidence="5" id="KW-0804">Transcription</keyword>
<evidence type="ECO:0000259" key="8">
    <source>
        <dbReference type="PROSITE" id="PS50217"/>
    </source>
</evidence>
<dbReference type="InterPro" id="IPR004827">
    <property type="entry name" value="bZIP"/>
</dbReference>
<feature type="compositionally biased region" description="Polar residues" evidence="7">
    <location>
        <begin position="1"/>
        <end position="11"/>
    </location>
</feature>
<dbReference type="InterPro" id="IPR045314">
    <property type="entry name" value="bZIP_plant_GBF1"/>
</dbReference>
<evidence type="ECO:0000313" key="9">
    <source>
        <dbReference type="EMBL" id="KAH7573944.1"/>
    </source>
</evidence>
<evidence type="ECO:0000256" key="3">
    <source>
        <dbReference type="ARBA" id="ARBA00023015"/>
    </source>
</evidence>